<comment type="caution">
    <text evidence="4">The sequence shown here is derived from an EMBL/GenBank/DDBJ whole genome shotgun (WGS) entry which is preliminary data.</text>
</comment>
<dbReference type="AlphaFoldDB" id="A0A4R4TFE8"/>
<evidence type="ECO:0000259" key="3">
    <source>
        <dbReference type="Pfam" id="PF13458"/>
    </source>
</evidence>
<proteinExistence type="inferred from homology"/>
<dbReference type="EMBL" id="SMKI01000191">
    <property type="protein sequence ID" value="TDC73643.1"/>
    <property type="molecule type" value="Genomic_DNA"/>
</dbReference>
<dbReference type="SUPFAM" id="SSF53822">
    <property type="entry name" value="Periplasmic binding protein-like I"/>
    <property type="match status" value="1"/>
</dbReference>
<dbReference type="Gene3D" id="3.40.50.2300">
    <property type="match status" value="2"/>
</dbReference>
<keyword evidence="5" id="KW-1185">Reference proteome</keyword>
<protein>
    <submittedName>
        <fullName evidence="4">Branched-chain amino acid ABC transporter substrate-binding protein</fullName>
    </submittedName>
</protein>
<comment type="similarity">
    <text evidence="1">Belongs to the leucine-binding protein family.</text>
</comment>
<organism evidence="4 5">
    <name type="scientific">Streptomyces hainanensis</name>
    <dbReference type="NCBI Taxonomy" id="402648"/>
    <lineage>
        <taxon>Bacteria</taxon>
        <taxon>Bacillati</taxon>
        <taxon>Actinomycetota</taxon>
        <taxon>Actinomycetes</taxon>
        <taxon>Kitasatosporales</taxon>
        <taxon>Streptomycetaceae</taxon>
        <taxon>Streptomyces</taxon>
    </lineage>
</organism>
<evidence type="ECO:0000256" key="1">
    <source>
        <dbReference type="ARBA" id="ARBA00010062"/>
    </source>
</evidence>
<evidence type="ECO:0000313" key="4">
    <source>
        <dbReference type="EMBL" id="TDC73643.1"/>
    </source>
</evidence>
<sequence length="407" mass="41811">MCMGVCGDDTSGSLQGVLEVLNKSIARFAIPVVAGALVLTACGSDDGGDGGTTYKIAYQGPLSGQNVGLGENMQNGVQLAINEANESGDYDFELEYFAADDQGSETQATTAAQSAIDDSDVVAVVGPAFSGPTNVSAPLYGQAGLAAVSTSATNPTLTEQGFPTFLRAVPNDNAQGAAMSDFLASTDGVESVVVIDDVTPYGEGLADVAEADLGSAGLSVTRESVPADTVDYGNAARSVVESGADALIYAGYYEALAPFATRLDEAGYEGIVMSGDGSNDDELINLAGGAVDGFYLTCPCTDATQEEATQSFAERYEAEFGVAPGTYSAESYDAANMIIEQIAALNAEGSVDRTALYEALAGAEYEGLTKTFSFDENGEFTQQAIYLYQVEGEAIGYVGAVEELVGG</sequence>
<evidence type="ECO:0000313" key="5">
    <source>
        <dbReference type="Proteomes" id="UP000295345"/>
    </source>
</evidence>
<dbReference type="CDD" id="cd06342">
    <property type="entry name" value="PBP1_ABC_LIVBP-like"/>
    <property type="match status" value="1"/>
</dbReference>
<dbReference type="Pfam" id="PF13458">
    <property type="entry name" value="Peripla_BP_6"/>
    <property type="match status" value="1"/>
</dbReference>
<dbReference type="InterPro" id="IPR028081">
    <property type="entry name" value="Leu-bd"/>
</dbReference>
<name>A0A4R4TFE8_9ACTN</name>
<reference evidence="4 5" key="1">
    <citation type="submission" date="2019-03" db="EMBL/GenBank/DDBJ databases">
        <title>Draft genome sequences of novel Actinobacteria.</title>
        <authorList>
            <person name="Sahin N."/>
            <person name="Ay H."/>
            <person name="Saygin H."/>
        </authorList>
    </citation>
    <scope>NUCLEOTIDE SEQUENCE [LARGE SCALE GENOMIC DNA]</scope>
    <source>
        <strain evidence="4 5">DSM 41900</strain>
    </source>
</reference>
<dbReference type="InterPro" id="IPR028082">
    <property type="entry name" value="Peripla_BP_I"/>
</dbReference>
<keyword evidence="2" id="KW-0732">Signal</keyword>
<evidence type="ECO:0000256" key="2">
    <source>
        <dbReference type="ARBA" id="ARBA00022729"/>
    </source>
</evidence>
<feature type="domain" description="Leucine-binding protein" evidence="3">
    <location>
        <begin position="53"/>
        <end position="391"/>
    </location>
</feature>
<dbReference type="OrthoDB" id="9772589at2"/>
<accession>A0A4R4TFE8</accession>
<dbReference type="PANTHER" id="PTHR47151">
    <property type="entry name" value="LEU/ILE/VAL-BINDING ABC TRANSPORTER SUBUNIT"/>
    <property type="match status" value="1"/>
</dbReference>
<dbReference type="PANTHER" id="PTHR47151:SF2">
    <property type="entry name" value="AMINO ACID BINDING PROTEIN"/>
    <property type="match status" value="1"/>
</dbReference>
<gene>
    <name evidence="4" type="ORF">E1283_18655</name>
</gene>
<dbReference type="Proteomes" id="UP000295345">
    <property type="component" value="Unassembled WGS sequence"/>
</dbReference>